<keyword evidence="4" id="KW-0206">Cytoskeleton</keyword>
<reference evidence="8 9" key="1">
    <citation type="submission" date="2024-07" db="EMBL/GenBank/DDBJ databases">
        <title>Chromosome-level genome assembly of the water stick insect Ranatra chinensis (Heteroptera: Nepidae).</title>
        <authorList>
            <person name="Liu X."/>
        </authorList>
    </citation>
    <scope>NUCLEOTIDE SEQUENCE [LARGE SCALE GENOMIC DNA]</scope>
    <source>
        <strain evidence="8">Cailab_2021Rc</strain>
        <tissue evidence="8">Muscle</tissue>
    </source>
</reference>
<dbReference type="InterPro" id="IPR034085">
    <property type="entry name" value="TOG"/>
</dbReference>
<dbReference type="Proteomes" id="UP001558652">
    <property type="component" value="Unassembled WGS sequence"/>
</dbReference>
<sequence>GSCGGQAGAVDEEGFLRAFEDVPTVQIYSARDLEDMLVKTRQIIADPDQDWNKRVDALKKIRSLLMAGASNYDEFYNHLRLLDPPFQASIKDLRSQVVREACVTIAYMSQLLGNKMEHFTENMLPCLFNLIQSSAKVVATAGQVAIGFVVAHTHSSRLLPLLCSLLSHKSRDIRRAAVKLLHQVLSTWHTPILNKHVGLLQTGVQSAIGDADQEVRMTARKAYWAFKNHFPDHAEAILNSLDASYKRTLQSDSMSNSSSSNSLHQPQRSKITGLL</sequence>
<feature type="domain" description="TOG" evidence="7">
    <location>
        <begin position="29"/>
        <end position="263"/>
    </location>
</feature>
<feature type="non-terminal residue" evidence="8">
    <location>
        <position position="1"/>
    </location>
</feature>
<comment type="caution">
    <text evidence="8">The sequence shown here is derived from an EMBL/GenBank/DDBJ whole genome shotgun (WGS) entry which is preliminary data.</text>
</comment>
<dbReference type="GO" id="GO:0005819">
    <property type="term" value="C:spindle"/>
    <property type="evidence" value="ECO:0007669"/>
    <property type="project" value="UniProtKB-ARBA"/>
</dbReference>
<dbReference type="AlphaFoldDB" id="A0ABD0ZDJ2"/>
<dbReference type="PROSITE" id="PS50077">
    <property type="entry name" value="HEAT_REPEAT"/>
    <property type="match status" value="1"/>
</dbReference>
<evidence type="ECO:0000256" key="1">
    <source>
        <dbReference type="ARBA" id="ARBA00004245"/>
    </source>
</evidence>
<dbReference type="PANTHER" id="PTHR21567">
    <property type="entry name" value="CLASP"/>
    <property type="match status" value="1"/>
</dbReference>
<proteinExistence type="predicted"/>
<evidence type="ECO:0000256" key="4">
    <source>
        <dbReference type="ARBA" id="ARBA00023212"/>
    </source>
</evidence>
<dbReference type="InterPro" id="IPR021133">
    <property type="entry name" value="HEAT_type_2"/>
</dbReference>
<evidence type="ECO:0000256" key="6">
    <source>
        <dbReference type="SAM" id="MobiDB-lite"/>
    </source>
</evidence>
<feature type="compositionally biased region" description="Polar residues" evidence="6">
    <location>
        <begin position="263"/>
        <end position="275"/>
    </location>
</feature>
<evidence type="ECO:0000259" key="7">
    <source>
        <dbReference type="SMART" id="SM01349"/>
    </source>
</evidence>
<dbReference type="InterPro" id="IPR011989">
    <property type="entry name" value="ARM-like"/>
</dbReference>
<dbReference type="SUPFAM" id="SSF48371">
    <property type="entry name" value="ARM repeat"/>
    <property type="match status" value="1"/>
</dbReference>
<accession>A0ABD0ZDJ2</accession>
<dbReference type="InterPro" id="IPR024395">
    <property type="entry name" value="CLASP_N_dom"/>
</dbReference>
<evidence type="ECO:0000256" key="2">
    <source>
        <dbReference type="ARBA" id="ARBA00022490"/>
    </source>
</evidence>
<dbReference type="GO" id="GO:1902903">
    <property type="term" value="P:regulation of supramolecular fiber organization"/>
    <property type="evidence" value="ECO:0007669"/>
    <property type="project" value="UniProtKB-ARBA"/>
</dbReference>
<dbReference type="PANTHER" id="PTHR21567:SF9">
    <property type="entry name" value="CLIP-ASSOCIATING PROTEIN"/>
    <property type="match status" value="1"/>
</dbReference>
<dbReference type="GO" id="GO:0000278">
    <property type="term" value="P:mitotic cell cycle"/>
    <property type="evidence" value="ECO:0007669"/>
    <property type="project" value="UniProtKB-ARBA"/>
</dbReference>
<keyword evidence="2" id="KW-0963">Cytoplasm</keyword>
<dbReference type="GO" id="GO:0031110">
    <property type="term" value="P:regulation of microtubule polymerization or depolymerization"/>
    <property type="evidence" value="ECO:0007669"/>
    <property type="project" value="UniProtKB-ARBA"/>
</dbReference>
<dbReference type="Pfam" id="PF12348">
    <property type="entry name" value="CLASP_N"/>
    <property type="match status" value="1"/>
</dbReference>
<evidence type="ECO:0000256" key="5">
    <source>
        <dbReference type="PROSITE-ProRule" id="PRU00103"/>
    </source>
</evidence>
<dbReference type="InterPro" id="IPR016024">
    <property type="entry name" value="ARM-type_fold"/>
</dbReference>
<feature type="region of interest" description="Disordered" evidence="6">
    <location>
        <begin position="251"/>
        <end position="275"/>
    </location>
</feature>
<feature type="repeat" description="HEAT" evidence="5">
    <location>
        <begin position="158"/>
        <end position="196"/>
    </location>
</feature>
<evidence type="ECO:0000313" key="9">
    <source>
        <dbReference type="Proteomes" id="UP001558652"/>
    </source>
</evidence>
<gene>
    <name evidence="8" type="ORF">AAG570_000285</name>
</gene>
<keyword evidence="9" id="KW-1185">Reference proteome</keyword>
<evidence type="ECO:0000313" key="8">
    <source>
        <dbReference type="EMBL" id="KAL1140353.1"/>
    </source>
</evidence>
<protein>
    <recommendedName>
        <fullName evidence="7">TOG domain-containing protein</fullName>
    </recommendedName>
</protein>
<dbReference type="EMBL" id="JBFDAA010000001">
    <property type="protein sequence ID" value="KAL1140353.1"/>
    <property type="molecule type" value="Genomic_DNA"/>
</dbReference>
<evidence type="ECO:0000256" key="3">
    <source>
        <dbReference type="ARBA" id="ARBA00022737"/>
    </source>
</evidence>
<name>A0ABD0ZDJ2_9HEMI</name>
<organism evidence="8 9">
    <name type="scientific">Ranatra chinensis</name>
    <dbReference type="NCBI Taxonomy" id="642074"/>
    <lineage>
        <taxon>Eukaryota</taxon>
        <taxon>Metazoa</taxon>
        <taxon>Ecdysozoa</taxon>
        <taxon>Arthropoda</taxon>
        <taxon>Hexapoda</taxon>
        <taxon>Insecta</taxon>
        <taxon>Pterygota</taxon>
        <taxon>Neoptera</taxon>
        <taxon>Paraneoptera</taxon>
        <taxon>Hemiptera</taxon>
        <taxon>Heteroptera</taxon>
        <taxon>Panheteroptera</taxon>
        <taxon>Nepomorpha</taxon>
        <taxon>Nepidae</taxon>
        <taxon>Ranatrinae</taxon>
        <taxon>Ranatra</taxon>
    </lineage>
</organism>
<comment type="subcellular location">
    <subcellularLocation>
        <location evidence="1">Cytoplasm</location>
        <location evidence="1">Cytoskeleton</location>
    </subcellularLocation>
</comment>
<keyword evidence="3" id="KW-0677">Repeat</keyword>
<feature type="compositionally biased region" description="Low complexity" evidence="6">
    <location>
        <begin position="251"/>
        <end position="262"/>
    </location>
</feature>
<dbReference type="SMART" id="SM01349">
    <property type="entry name" value="TOG"/>
    <property type="match status" value="1"/>
</dbReference>
<dbReference type="Gene3D" id="1.25.10.10">
    <property type="entry name" value="Leucine-rich Repeat Variant"/>
    <property type="match status" value="1"/>
</dbReference>
<dbReference type="GO" id="GO:0000226">
    <property type="term" value="P:microtubule cytoskeleton organization"/>
    <property type="evidence" value="ECO:0007669"/>
    <property type="project" value="UniProtKB-ARBA"/>
</dbReference>